<name>A0ABU7G2Z8_9ALTE</name>
<evidence type="ECO:0000313" key="2">
    <source>
        <dbReference type="Proteomes" id="UP001310248"/>
    </source>
</evidence>
<proteinExistence type="predicted"/>
<dbReference type="RefSeq" id="WP_221074058.1">
    <property type="nucleotide sequence ID" value="NZ_AP023033.1"/>
</dbReference>
<reference evidence="2" key="1">
    <citation type="submission" date="2023-07" db="EMBL/GenBank/DDBJ databases">
        <title>Draft genome sequence of Agarivorans aestuarii strain ZMCS4, a CAZymes producing bacteria isolated from the marine brown algae Clodostephus spongiosus.</title>
        <authorList>
            <person name="Lorente B."/>
            <person name="Cabral C."/>
            <person name="Frias J."/>
            <person name="Faria J."/>
            <person name="Toubarro D."/>
        </authorList>
    </citation>
    <scope>NUCLEOTIDE SEQUENCE [LARGE SCALE GENOMIC DNA]</scope>
    <source>
        <strain evidence="2">ZMCS4</strain>
    </source>
</reference>
<gene>
    <name evidence="1" type="ORF">SNR37_002261</name>
</gene>
<dbReference type="EMBL" id="JAYDYW010000004">
    <property type="protein sequence ID" value="MEE1672850.1"/>
    <property type="molecule type" value="Genomic_DNA"/>
</dbReference>
<evidence type="ECO:0000313" key="1">
    <source>
        <dbReference type="EMBL" id="MEE1672850.1"/>
    </source>
</evidence>
<organism evidence="1 2">
    <name type="scientific">Agarivorans aestuarii</name>
    <dbReference type="NCBI Taxonomy" id="1563703"/>
    <lineage>
        <taxon>Bacteria</taxon>
        <taxon>Pseudomonadati</taxon>
        <taxon>Pseudomonadota</taxon>
        <taxon>Gammaproteobacteria</taxon>
        <taxon>Alteromonadales</taxon>
        <taxon>Alteromonadaceae</taxon>
        <taxon>Agarivorans</taxon>
    </lineage>
</organism>
<dbReference type="Proteomes" id="UP001310248">
    <property type="component" value="Unassembled WGS sequence"/>
</dbReference>
<protein>
    <recommendedName>
        <fullName evidence="3">WYL domain-containing protein</fullName>
    </recommendedName>
</protein>
<evidence type="ECO:0008006" key="3">
    <source>
        <dbReference type="Google" id="ProtNLM"/>
    </source>
</evidence>
<sequence>MFLEQAAERLELDVRNLTESETRLLITETLRDVNRAVVYSLFRDRDSEPMEQLCGARVRLKVCNYLRNQSLYKESDIRDMLSDEIYFRKPHYDLDVFQVGCIPYYSFVLFWHVQMYRNKRLTSMQGLPVRDFSGIEFRVTVTAESCESYK</sequence>
<keyword evidence="2" id="KW-1185">Reference proteome</keyword>
<comment type="caution">
    <text evidence="1">The sequence shown here is derived from an EMBL/GenBank/DDBJ whole genome shotgun (WGS) entry which is preliminary data.</text>
</comment>
<accession>A0ABU7G2Z8</accession>